<feature type="domain" description="Poly-beta-hydroxybutyrate polymerase N-terminal" evidence="5">
    <location>
        <begin position="45"/>
        <end position="85"/>
    </location>
</feature>
<dbReference type="GO" id="GO:0016787">
    <property type="term" value="F:hydrolase activity"/>
    <property type="evidence" value="ECO:0007669"/>
    <property type="project" value="UniProtKB-KW"/>
</dbReference>
<evidence type="ECO:0000259" key="4">
    <source>
        <dbReference type="Pfam" id="PF07167"/>
    </source>
</evidence>
<feature type="domain" description="Poly-beta-hydroxybutyrate polymerase N-terminal" evidence="4">
    <location>
        <begin position="120"/>
        <end position="289"/>
    </location>
</feature>
<evidence type="ECO:0000256" key="3">
    <source>
        <dbReference type="SAM" id="MobiDB-lite"/>
    </source>
</evidence>
<gene>
    <name evidence="6" type="ORF">KB874_22070</name>
</gene>
<evidence type="ECO:0000313" key="7">
    <source>
        <dbReference type="Proteomes" id="UP000681356"/>
    </source>
</evidence>
<evidence type="ECO:0000313" key="6">
    <source>
        <dbReference type="EMBL" id="MBS0126770.1"/>
    </source>
</evidence>
<dbReference type="GO" id="GO:0042619">
    <property type="term" value="P:poly-hydroxybutyrate biosynthetic process"/>
    <property type="evidence" value="ECO:0007669"/>
    <property type="project" value="InterPro"/>
</dbReference>
<dbReference type="InterPro" id="IPR051321">
    <property type="entry name" value="PHA/PHB_synthase"/>
</dbReference>
<keyword evidence="6" id="KW-0378">Hydrolase</keyword>
<feature type="compositionally biased region" description="Polar residues" evidence="3">
    <location>
        <begin position="1"/>
        <end position="10"/>
    </location>
</feature>
<dbReference type="InterPro" id="IPR010941">
    <property type="entry name" value="PhaC_N"/>
</dbReference>
<dbReference type="InterPro" id="IPR022211">
    <property type="entry name" value="PHBC_N"/>
</dbReference>
<sequence>MTRPLKTSASERPLAEPAPHALPVPAVSSDLPPPPVEPDSGERRFSTLDRTVRALEARVSGGASPHAVWAAWEDWARHLSRAPGRQLDLAMRAQQNFSKLAAHVTTGAPAGTRPFAPKANDSRFDDAGWEKPPFALWQQGFLAAEDWWDYATGEIRGMRSKTAQRVNFMAGQMLDVLSPSNFPATNPEILRRTAETGGQNLVEGARHAWADAMDRLTGEGALPETEFAVGRDIAATPGEVVWRNTLFELIQYAPQTDNVQAEPVLIVPAWIMKYYILDLSPQNSLINYLVGQGFTVFAISWRNPGAECRDLSLDDYRKQGVMAAIDAVGRIVPGQKIHACGYCLGGTILSIAAATMARDGDDRLASLTLLAAQVDFAEAGELGLFVDEAQVAFLEDAMWDQGYLDKRQMVGAFRALRSHDLVWSHAVRRYFLGEDDAQSDIGTWNADATRMPARMHSEYLRGLFLENRLSAGRFAVEGAVIALGDITAPIFALGTEKDHIAPWRSVYKLALFTDTELTFALTSGGHNGGVVSEPGHPHRRYRIGCRKPGDLYQPPDRWAAAHPPKDGSWWPDWRDWLNRHGSGIRVAPPSMGAASEGLPPLGPAPGTYVFQR</sequence>
<dbReference type="PANTHER" id="PTHR36837:SF5">
    <property type="entry name" value="POLY-3-HYDROXYBUTYRATE SYNTHASE"/>
    <property type="match status" value="1"/>
</dbReference>
<organism evidence="6 7">
    <name type="scientific">Thetidibacter halocola</name>
    <dbReference type="NCBI Taxonomy" id="2827239"/>
    <lineage>
        <taxon>Bacteria</taxon>
        <taxon>Pseudomonadati</taxon>
        <taxon>Pseudomonadota</taxon>
        <taxon>Alphaproteobacteria</taxon>
        <taxon>Rhodobacterales</taxon>
        <taxon>Roseobacteraceae</taxon>
        <taxon>Thetidibacter</taxon>
    </lineage>
</organism>
<dbReference type="PANTHER" id="PTHR36837">
    <property type="entry name" value="POLY(3-HYDROXYALKANOATE) POLYMERASE SUBUNIT PHAC"/>
    <property type="match status" value="1"/>
</dbReference>
<feature type="region of interest" description="Disordered" evidence="3">
    <location>
        <begin position="1"/>
        <end position="45"/>
    </location>
</feature>
<keyword evidence="2" id="KW-0012">Acyltransferase</keyword>
<dbReference type="SUPFAM" id="SSF53474">
    <property type="entry name" value="alpha/beta-Hydrolases"/>
    <property type="match status" value="1"/>
</dbReference>
<evidence type="ECO:0000256" key="2">
    <source>
        <dbReference type="ARBA" id="ARBA00023315"/>
    </source>
</evidence>
<dbReference type="Gene3D" id="3.40.50.1820">
    <property type="entry name" value="alpha/beta hydrolase"/>
    <property type="match status" value="1"/>
</dbReference>
<dbReference type="InterPro" id="IPR029058">
    <property type="entry name" value="AB_hydrolase_fold"/>
</dbReference>
<reference evidence="6" key="1">
    <citation type="submission" date="2021-04" db="EMBL/GenBank/DDBJ databases">
        <authorList>
            <person name="Yoon J."/>
        </authorList>
    </citation>
    <scope>NUCLEOTIDE SEQUENCE</scope>
    <source>
        <strain evidence="6">KMU-90</strain>
    </source>
</reference>
<protein>
    <submittedName>
        <fullName evidence="6">Alpha/beta fold hydrolase</fullName>
    </submittedName>
</protein>
<dbReference type="Proteomes" id="UP000681356">
    <property type="component" value="Unassembled WGS sequence"/>
</dbReference>
<keyword evidence="1" id="KW-0808">Transferase</keyword>
<keyword evidence="7" id="KW-1185">Reference proteome</keyword>
<dbReference type="EMBL" id="JAGTUU010000012">
    <property type="protein sequence ID" value="MBS0126770.1"/>
    <property type="molecule type" value="Genomic_DNA"/>
</dbReference>
<comment type="caution">
    <text evidence="6">The sequence shown here is derived from an EMBL/GenBank/DDBJ whole genome shotgun (WGS) entry which is preliminary data.</text>
</comment>
<dbReference type="GO" id="GO:0016746">
    <property type="term" value="F:acyltransferase activity"/>
    <property type="evidence" value="ECO:0007669"/>
    <property type="project" value="UniProtKB-KW"/>
</dbReference>
<dbReference type="Pfam" id="PF12551">
    <property type="entry name" value="PHBC_N"/>
    <property type="match status" value="1"/>
</dbReference>
<evidence type="ECO:0000259" key="5">
    <source>
        <dbReference type="Pfam" id="PF12551"/>
    </source>
</evidence>
<evidence type="ECO:0000256" key="1">
    <source>
        <dbReference type="ARBA" id="ARBA00022679"/>
    </source>
</evidence>
<accession>A0A8J7WFN2</accession>
<dbReference type="Pfam" id="PF07167">
    <property type="entry name" value="PhaC_N"/>
    <property type="match status" value="1"/>
</dbReference>
<name>A0A8J7WFN2_9RHOB</name>
<proteinExistence type="predicted"/>
<dbReference type="AlphaFoldDB" id="A0A8J7WFN2"/>